<dbReference type="InterPro" id="IPR014922">
    <property type="entry name" value="YdhG-like"/>
</dbReference>
<sequence>MSNAKLNTGAEDVTTYIANCPVSVQEVLEKLRTTILKAAPEAEETISYKMPAYKYYGMLVYFAAYQNHIGFYATPTGHKEFEKELAPYKQGKGSVQFPLNQPLPFALIAKIVKFRAQENLANFQKKEKVKQ</sequence>
<protein>
    <submittedName>
        <fullName evidence="2">Uncharacterized conserved protein YdhG, YjbR/CyaY-like superfamily, DUF1801 family</fullName>
    </submittedName>
</protein>
<dbReference type="Proteomes" id="UP000184406">
    <property type="component" value="Unassembled WGS sequence"/>
</dbReference>
<evidence type="ECO:0000259" key="1">
    <source>
        <dbReference type="Pfam" id="PF08818"/>
    </source>
</evidence>
<dbReference type="RefSeq" id="WP_084532540.1">
    <property type="nucleotide sequence ID" value="NZ_FQUX01000002.1"/>
</dbReference>
<reference evidence="3" key="1">
    <citation type="submission" date="2016-11" db="EMBL/GenBank/DDBJ databases">
        <authorList>
            <person name="Varghese N."/>
            <person name="Submissions S."/>
        </authorList>
    </citation>
    <scope>NUCLEOTIDE SEQUENCE [LARGE SCALE GENOMIC DNA]</scope>
    <source>
        <strain evidence="3">DSM 17539</strain>
    </source>
</reference>
<dbReference type="AlphaFoldDB" id="A0A1M4YJE0"/>
<name>A0A1M4YJE0_9FLAO</name>
<dbReference type="EMBL" id="FQUX01000002">
    <property type="protein sequence ID" value="SHF05516.1"/>
    <property type="molecule type" value="Genomic_DNA"/>
</dbReference>
<keyword evidence="3" id="KW-1185">Reference proteome</keyword>
<evidence type="ECO:0000313" key="3">
    <source>
        <dbReference type="Proteomes" id="UP000184406"/>
    </source>
</evidence>
<feature type="domain" description="YdhG-like" evidence="1">
    <location>
        <begin position="25"/>
        <end position="115"/>
    </location>
</feature>
<dbReference type="OrthoDB" id="115213at2"/>
<accession>A0A1M4YJE0</accession>
<evidence type="ECO:0000313" key="2">
    <source>
        <dbReference type="EMBL" id="SHF05516.1"/>
    </source>
</evidence>
<dbReference type="Pfam" id="PF08818">
    <property type="entry name" value="DUF1801"/>
    <property type="match status" value="1"/>
</dbReference>
<dbReference type="Gene3D" id="3.90.1150.200">
    <property type="match status" value="1"/>
</dbReference>
<dbReference type="SUPFAM" id="SSF159888">
    <property type="entry name" value="YdhG-like"/>
    <property type="match status" value="1"/>
</dbReference>
<gene>
    <name evidence="2" type="ORF">SAMN03080594_102456</name>
</gene>
<organism evidence="2 3">
    <name type="scientific">Arenibacter palladensis</name>
    <dbReference type="NCBI Taxonomy" id="237373"/>
    <lineage>
        <taxon>Bacteria</taxon>
        <taxon>Pseudomonadati</taxon>
        <taxon>Bacteroidota</taxon>
        <taxon>Flavobacteriia</taxon>
        <taxon>Flavobacteriales</taxon>
        <taxon>Flavobacteriaceae</taxon>
        <taxon>Arenibacter</taxon>
    </lineage>
</organism>
<proteinExistence type="predicted"/>